<organism evidence="4 5">
    <name type="scientific">Chitinophaga defluvii</name>
    <dbReference type="NCBI Taxonomy" id="3163343"/>
    <lineage>
        <taxon>Bacteria</taxon>
        <taxon>Pseudomonadati</taxon>
        <taxon>Bacteroidota</taxon>
        <taxon>Chitinophagia</taxon>
        <taxon>Chitinophagales</taxon>
        <taxon>Chitinophagaceae</taxon>
        <taxon>Chitinophaga</taxon>
    </lineage>
</organism>
<keyword evidence="5" id="KW-1185">Reference proteome</keyword>
<sequence>MQSNNTPYNEKVLKIFTSIRCLNRDQLPRYLEGRLTDVEKHLVEQHLADCDLCFEALQALENESSMDRYHGFTNSVQQYIHQSVQPVSHLQKVAQYARKEKKKESLLAYFWLIAFVLLGVGSIFVLKGHLRNQSAMAANAGNPPPPADTAKTGTAAPLAENKPSEINTATAPVKLATSTNTVKPTPTAPHNNTTAKPAAADTAKTTKPVPPKVVPPAAQKKDSVVKKAPVPAPKAPDTLKKEEDKKKEEEKPVPIVKPAPAPPKEKPAAQDDEADQPEKVEKKTPVVSPASNNDEFLYKAAMVYQQQGDLGEAITRYKRLSNISTGKYAELARYQLAICYRSKGQAGKARRMFREVVRMDGSMKDAAQKALDSM</sequence>
<dbReference type="Pfam" id="PF13490">
    <property type="entry name" value="zf-HC2"/>
    <property type="match status" value="1"/>
</dbReference>
<name>A0ABV2T6F9_9BACT</name>
<feature type="compositionally biased region" description="Polar residues" evidence="1">
    <location>
        <begin position="164"/>
        <end position="182"/>
    </location>
</feature>
<dbReference type="RefSeq" id="WP_354660605.1">
    <property type="nucleotide sequence ID" value="NZ_JBEXAC010000001.1"/>
</dbReference>
<protein>
    <submittedName>
        <fullName evidence="4">Tetratricopeptide repeat protein</fullName>
    </submittedName>
</protein>
<feature type="transmembrane region" description="Helical" evidence="2">
    <location>
        <begin position="106"/>
        <end position="126"/>
    </location>
</feature>
<dbReference type="EMBL" id="JBEXAC010000001">
    <property type="protein sequence ID" value="MET6997970.1"/>
    <property type="molecule type" value="Genomic_DNA"/>
</dbReference>
<dbReference type="Proteomes" id="UP001549749">
    <property type="component" value="Unassembled WGS sequence"/>
</dbReference>
<feature type="domain" description="Putative zinc-finger" evidence="3">
    <location>
        <begin position="24"/>
        <end position="53"/>
    </location>
</feature>
<keyword evidence="2" id="KW-1133">Transmembrane helix</keyword>
<evidence type="ECO:0000256" key="2">
    <source>
        <dbReference type="SAM" id="Phobius"/>
    </source>
</evidence>
<evidence type="ECO:0000259" key="3">
    <source>
        <dbReference type="Pfam" id="PF13490"/>
    </source>
</evidence>
<proteinExistence type="predicted"/>
<evidence type="ECO:0000313" key="5">
    <source>
        <dbReference type="Proteomes" id="UP001549749"/>
    </source>
</evidence>
<keyword evidence="2" id="KW-0472">Membrane</keyword>
<evidence type="ECO:0000256" key="1">
    <source>
        <dbReference type="SAM" id="MobiDB-lite"/>
    </source>
</evidence>
<dbReference type="InterPro" id="IPR011990">
    <property type="entry name" value="TPR-like_helical_dom_sf"/>
</dbReference>
<feature type="region of interest" description="Disordered" evidence="1">
    <location>
        <begin position="137"/>
        <end position="290"/>
    </location>
</feature>
<feature type="compositionally biased region" description="Low complexity" evidence="1">
    <location>
        <begin position="183"/>
        <end position="207"/>
    </location>
</feature>
<keyword evidence="2" id="KW-0812">Transmembrane</keyword>
<accession>A0ABV2T6F9</accession>
<dbReference type="InterPro" id="IPR027383">
    <property type="entry name" value="Znf_put"/>
</dbReference>
<comment type="caution">
    <text evidence="4">The sequence shown here is derived from an EMBL/GenBank/DDBJ whole genome shotgun (WGS) entry which is preliminary data.</text>
</comment>
<evidence type="ECO:0000313" key="4">
    <source>
        <dbReference type="EMBL" id="MET6997970.1"/>
    </source>
</evidence>
<dbReference type="Pfam" id="PF13424">
    <property type="entry name" value="TPR_12"/>
    <property type="match status" value="1"/>
</dbReference>
<reference evidence="4 5" key="1">
    <citation type="submission" date="2024-06" db="EMBL/GenBank/DDBJ databases">
        <title>Chitinophaga defluvii sp. nov., isolated from municipal sewage.</title>
        <authorList>
            <person name="Zhang L."/>
        </authorList>
    </citation>
    <scope>NUCLEOTIDE SEQUENCE [LARGE SCALE GENOMIC DNA]</scope>
    <source>
        <strain evidence="4 5">H8</strain>
    </source>
</reference>
<gene>
    <name evidence="4" type="ORF">ABR189_11345</name>
</gene>
<dbReference type="SUPFAM" id="SSF48452">
    <property type="entry name" value="TPR-like"/>
    <property type="match status" value="1"/>
</dbReference>
<feature type="compositionally biased region" description="Basic and acidic residues" evidence="1">
    <location>
        <begin position="237"/>
        <end position="252"/>
    </location>
</feature>
<dbReference type="Gene3D" id="1.25.40.10">
    <property type="entry name" value="Tetratricopeptide repeat domain"/>
    <property type="match status" value="1"/>
</dbReference>